<protein>
    <submittedName>
        <fullName evidence="2">Uncharacterized protein</fullName>
    </submittedName>
</protein>
<proteinExistence type="predicted"/>
<evidence type="ECO:0000256" key="1">
    <source>
        <dbReference type="SAM" id="MobiDB-lite"/>
    </source>
</evidence>
<evidence type="ECO:0000313" key="3">
    <source>
        <dbReference type="Proteomes" id="UP000830671"/>
    </source>
</evidence>
<dbReference type="AlphaFoldDB" id="A0A9Q8SL59"/>
<dbReference type="Proteomes" id="UP000830671">
    <property type="component" value="Chromosome 3"/>
</dbReference>
<feature type="region of interest" description="Disordered" evidence="1">
    <location>
        <begin position="590"/>
        <end position="626"/>
    </location>
</feature>
<evidence type="ECO:0000313" key="2">
    <source>
        <dbReference type="EMBL" id="UQC79379.1"/>
    </source>
</evidence>
<sequence>MEVEEIRALLSANGHVSVATLEPMSTNPDYCVSILLHPRDPFNSPEILKSGPQDGPSKLSNGLLAPYYLRIPGMATVLVTFLTLAPSLPYFLPSTVSRYLVPSPVACEENDKDGSWEGTTGDNRGLPPSGATPIAPTSPLPPPLAYEYSAIFRIIFSQLHHLCPMVSSVFAPSHSLHHRSPRANFPNLCFPGLQISFFNPPHAESCWVKWPKAKWAARDCTAAAATFDPEFLLFRQFRRIGRRTFHCCTFHCLLHLPLPAAPSTACRTFPLPAAPSTLPSFTMPPMRAFRSQNHDFRSQSLLRGNTSLELIFWNNKKARPGLTHVQSPVPRYGYSIVASRVPFCWASPPPTKPSTGRATVYHEYTTSQCLPRLCTLRNHAIASDLLAANGAPVSQNSSHIPPDATCPGTRPLRPPLTTHLNSPATVPPLASTCPPLSPLTTYRPSVITKVSLDRISFPRLPIFPTSPTTSPPFNPKPRVFLAEKNGSIILAKPGPFRKLNNTWPAMRLSAPVHSPITPPPSPPTTRLCSGAHPNPYRNEAKHLQAHLPSVSRSFPAFWPLLRRAAAACYPGVLEYYRARRPLSSYHGRCAPRNSRSHRELCPNHSNSPLPNGGEPQGSFMTPPKRLSVEVESPRSLKLANYADTTVPSVQSGDLESRGHSTLVDTNRTAADEPPAAPANKPRTWKGRTCSYFWNCVATSFPTSSHMDCGVDIPTFIARYRPVGWFLSACFGAPRMFENAWPVTPWSVACATQRIRVLRLDDSSKKQTTSVCTFVSLQDIVVGQPKLQIQETPRPPNPFSPFPWLGFCSTSTTQEVNRLGLRTIGTTWELVCLALVEIVSDDDSNHTRHLLFEPLAYRTPASRARLPFLRWRLCRGQASTLTTIGSIMGPSLHSEVCRLMNFSAHFEILGISKAFLQIRGYTEIPEPTLASAEREKPSLRFSTVKLGPMDIALASYDVQRMGLRLFLVFPNFSQPLCVPETHAIGCPVSCSILSPYISRKIEGGANRSLPEEPPRPCTCLLMVRLSLCEKFLVSDCLLNDYAPSIMPYQILHCKQRIEYRFPWFRNFNLLEGWVVKCICEGGVSILIVWITMSQNQSLCESYHDPTTSAPSGIYRSQSRACTGYFLHPAITNSTDLEIPLDTSESDVLEKTVPRK</sequence>
<dbReference type="RefSeq" id="XP_049141011.1">
    <property type="nucleotide sequence ID" value="XM_049283868.1"/>
</dbReference>
<dbReference type="EMBL" id="CP019475">
    <property type="protein sequence ID" value="UQC79379.1"/>
    <property type="molecule type" value="Genomic_DNA"/>
</dbReference>
<gene>
    <name evidence="2" type="ORF">CLUP02_04858</name>
</gene>
<keyword evidence="3" id="KW-1185">Reference proteome</keyword>
<accession>A0A9Q8SL59</accession>
<feature type="region of interest" description="Disordered" evidence="1">
    <location>
        <begin position="108"/>
        <end position="134"/>
    </location>
</feature>
<organism evidence="2 3">
    <name type="scientific">Colletotrichum lupini</name>
    <dbReference type="NCBI Taxonomy" id="145971"/>
    <lineage>
        <taxon>Eukaryota</taxon>
        <taxon>Fungi</taxon>
        <taxon>Dikarya</taxon>
        <taxon>Ascomycota</taxon>
        <taxon>Pezizomycotina</taxon>
        <taxon>Sordariomycetes</taxon>
        <taxon>Hypocreomycetidae</taxon>
        <taxon>Glomerellales</taxon>
        <taxon>Glomerellaceae</taxon>
        <taxon>Colletotrichum</taxon>
        <taxon>Colletotrichum acutatum species complex</taxon>
    </lineage>
</organism>
<dbReference type="GeneID" id="73338878"/>
<dbReference type="KEGG" id="clup:CLUP02_04858"/>
<name>A0A9Q8SL59_9PEZI</name>
<reference evidence="2" key="1">
    <citation type="journal article" date="2021" name="Mol. Plant Microbe Interact.">
        <title>Complete Genome Sequence of the Plant-Pathogenic Fungus Colletotrichum lupini.</title>
        <authorList>
            <person name="Baroncelli R."/>
            <person name="Pensec F."/>
            <person name="Da Lio D."/>
            <person name="Boufleur T."/>
            <person name="Vicente I."/>
            <person name="Sarrocco S."/>
            <person name="Picot A."/>
            <person name="Baraldi E."/>
            <person name="Sukno S."/>
            <person name="Thon M."/>
            <person name="Le Floch G."/>
        </authorList>
    </citation>
    <scope>NUCLEOTIDE SEQUENCE</scope>
    <source>
        <strain evidence="2">IMI 504893</strain>
    </source>
</reference>